<feature type="chain" id="PRO_5015609025" evidence="16">
    <location>
        <begin position="26"/>
        <end position="700"/>
    </location>
</feature>
<keyword evidence="12 19" id="KW-0675">Receptor</keyword>
<dbReference type="PANTHER" id="PTHR32552:SF68">
    <property type="entry name" value="FERRICHROME OUTER MEMBRANE TRANSPORTER_PHAGE RECEPTOR"/>
    <property type="match status" value="1"/>
</dbReference>
<evidence type="ECO:0000256" key="2">
    <source>
        <dbReference type="ARBA" id="ARBA00009810"/>
    </source>
</evidence>
<keyword evidence="4 14" id="KW-1134">Transmembrane beta strand</keyword>
<keyword evidence="13 14" id="KW-0998">Cell outer membrane</keyword>
<evidence type="ECO:0000256" key="10">
    <source>
        <dbReference type="ARBA" id="ARBA00023077"/>
    </source>
</evidence>
<evidence type="ECO:0000256" key="9">
    <source>
        <dbReference type="ARBA" id="ARBA00023065"/>
    </source>
</evidence>
<dbReference type="PANTHER" id="PTHR32552">
    <property type="entry name" value="FERRICHROME IRON RECEPTOR-RELATED"/>
    <property type="match status" value="1"/>
</dbReference>
<evidence type="ECO:0000256" key="16">
    <source>
        <dbReference type="SAM" id="SignalP"/>
    </source>
</evidence>
<evidence type="ECO:0000256" key="14">
    <source>
        <dbReference type="PROSITE-ProRule" id="PRU01360"/>
    </source>
</evidence>
<dbReference type="InterPro" id="IPR012910">
    <property type="entry name" value="Plug_dom"/>
</dbReference>
<evidence type="ECO:0000313" key="19">
    <source>
        <dbReference type="EMBL" id="AVY94196.1"/>
    </source>
</evidence>
<protein>
    <submittedName>
        <fullName evidence="19">TonB-dependent receptor</fullName>
    </submittedName>
</protein>
<keyword evidence="8" id="KW-0408">Iron</keyword>
<dbReference type="GO" id="GO:0009279">
    <property type="term" value="C:cell outer membrane"/>
    <property type="evidence" value="ECO:0007669"/>
    <property type="project" value="UniProtKB-SubCell"/>
</dbReference>
<dbReference type="PROSITE" id="PS52016">
    <property type="entry name" value="TONB_DEPENDENT_REC_3"/>
    <property type="match status" value="1"/>
</dbReference>
<dbReference type="EMBL" id="CP028519">
    <property type="protein sequence ID" value="AVY94196.1"/>
    <property type="molecule type" value="Genomic_DNA"/>
</dbReference>
<dbReference type="InterPro" id="IPR039426">
    <property type="entry name" value="TonB-dep_rcpt-like"/>
</dbReference>
<keyword evidence="6 14" id="KW-0812">Transmembrane</keyword>
<evidence type="ECO:0000256" key="6">
    <source>
        <dbReference type="ARBA" id="ARBA00022692"/>
    </source>
</evidence>
<keyword evidence="9" id="KW-0406">Ion transport</keyword>
<evidence type="ECO:0000313" key="20">
    <source>
        <dbReference type="Proteomes" id="UP000244173"/>
    </source>
</evidence>
<proteinExistence type="inferred from homology"/>
<dbReference type="GO" id="GO:0015344">
    <property type="term" value="F:siderophore uptake transmembrane transporter activity"/>
    <property type="evidence" value="ECO:0007669"/>
    <property type="project" value="TreeGrafter"/>
</dbReference>
<sequence length="700" mass="76438">MFPNAFQRPLLGLAIAAALPAAALADDEVVLTPVVVSDRQGQAVPLAPTAGQARAKLARVPGGTNLAEPQQETRLATLRDALDYQPGIIIQDFFGGADQPRLSIRGSGIQSNPVNRGVLLLQDGLPLNEADGSFIIGLLEPRNSAFITARRGANATTPGATTLGGELDFQSMTGADGRGQLRLEGGSFGRQALQAAVGGQGEQLDGRLSVSADNYDGYRHHSGSTRSSVQANTGFRLGDRFENRSYLSWTDLQFDIPTVVPRDRIDSNPRGVMGDGNTAQDKLLNVYSRDPRRAARQLRLANRSQWGDDALRQGFGVYWQNTDDRFNNQTSTTVTGSETVGAQWTLDGKWRQLDYRLALAWSRSDMDRELYATSPKTGQPMQRFGNYALQAENREALAGLGWQFAPDWQLVGEVKWSHVVRDARSRDDGSSLDQSWDYATPKIGLNWTPRPGLRGYANISRSNEAPTYWEIVSGEVSPQNPAGARAELVKLGVQKATTFEIGTEAELLAGRLNGSLTAYYSDVDDELISTTDGYGIRVGTYNYAGGTRHQGIEAGLNGSLPVTASGAIDYRLAWTYSDFRFRGGEFAGNQIAGVPRHLISAELLYRTGDWRFGPNVRWLPQATPTDHANTSSIYQDPYALLGFKVDYRRNKQLSLFLQLDNITDERYASSYAIRNKATAAQPGFLPGNGFSVSAGLGYRF</sequence>
<comment type="subcellular location">
    <subcellularLocation>
        <location evidence="1 14">Cell outer membrane</location>
        <topology evidence="1 14">Multi-pass membrane protein</topology>
    </subcellularLocation>
</comment>
<dbReference type="STRING" id="1122240.GCA_000620105_02557"/>
<gene>
    <name evidence="19" type="ORF">DAI18_09200</name>
</gene>
<evidence type="ECO:0000256" key="3">
    <source>
        <dbReference type="ARBA" id="ARBA00022448"/>
    </source>
</evidence>
<organism evidence="19 20">
    <name type="scientific">Microvirgula aerodenitrificans</name>
    <dbReference type="NCBI Taxonomy" id="57480"/>
    <lineage>
        <taxon>Bacteria</taxon>
        <taxon>Pseudomonadati</taxon>
        <taxon>Pseudomonadota</taxon>
        <taxon>Betaproteobacteria</taxon>
        <taxon>Neisseriales</taxon>
        <taxon>Aquaspirillaceae</taxon>
        <taxon>Microvirgula</taxon>
    </lineage>
</organism>
<keyword evidence="3 14" id="KW-0813">Transport</keyword>
<dbReference type="OrthoDB" id="127311at2"/>
<evidence type="ECO:0000256" key="5">
    <source>
        <dbReference type="ARBA" id="ARBA00022496"/>
    </source>
</evidence>
<evidence type="ECO:0000256" key="11">
    <source>
        <dbReference type="ARBA" id="ARBA00023136"/>
    </source>
</evidence>
<dbReference type="Pfam" id="PF07715">
    <property type="entry name" value="Plug"/>
    <property type="match status" value="1"/>
</dbReference>
<evidence type="ECO:0000256" key="4">
    <source>
        <dbReference type="ARBA" id="ARBA00022452"/>
    </source>
</evidence>
<dbReference type="InterPro" id="IPR037066">
    <property type="entry name" value="Plug_dom_sf"/>
</dbReference>
<keyword evidence="11 14" id="KW-0472">Membrane</keyword>
<keyword evidence="7 16" id="KW-0732">Signal</keyword>
<dbReference type="Pfam" id="PF00593">
    <property type="entry name" value="TonB_dep_Rec_b-barrel"/>
    <property type="match status" value="1"/>
</dbReference>
<name>A0A2S0PA13_9NEIS</name>
<keyword evidence="5" id="KW-0410">Iron transport</keyword>
<evidence type="ECO:0000259" key="18">
    <source>
        <dbReference type="Pfam" id="PF07715"/>
    </source>
</evidence>
<evidence type="ECO:0000256" key="7">
    <source>
        <dbReference type="ARBA" id="ARBA00022729"/>
    </source>
</evidence>
<keyword evidence="20" id="KW-1185">Reference proteome</keyword>
<keyword evidence="10 15" id="KW-0798">TonB box</keyword>
<evidence type="ECO:0000256" key="13">
    <source>
        <dbReference type="ARBA" id="ARBA00023237"/>
    </source>
</evidence>
<evidence type="ECO:0000256" key="15">
    <source>
        <dbReference type="RuleBase" id="RU003357"/>
    </source>
</evidence>
<feature type="domain" description="TonB-dependent receptor-like beta-barrel" evidence="17">
    <location>
        <begin position="237"/>
        <end position="662"/>
    </location>
</feature>
<dbReference type="SUPFAM" id="SSF56935">
    <property type="entry name" value="Porins"/>
    <property type="match status" value="1"/>
</dbReference>
<feature type="domain" description="TonB-dependent receptor plug" evidence="18">
    <location>
        <begin position="73"/>
        <end position="165"/>
    </location>
</feature>
<dbReference type="RefSeq" id="WP_028499564.1">
    <property type="nucleotide sequence ID" value="NZ_CP028519.1"/>
</dbReference>
<evidence type="ECO:0000256" key="12">
    <source>
        <dbReference type="ARBA" id="ARBA00023170"/>
    </source>
</evidence>
<dbReference type="InterPro" id="IPR036942">
    <property type="entry name" value="Beta-barrel_TonB_sf"/>
</dbReference>
<reference evidence="19 20" key="1">
    <citation type="submission" date="2018-04" db="EMBL/GenBank/DDBJ databases">
        <title>Denitrifier Microvirgula.</title>
        <authorList>
            <person name="Anderson E."/>
            <person name="Jang J."/>
            <person name="Ishii S."/>
        </authorList>
    </citation>
    <scope>NUCLEOTIDE SEQUENCE [LARGE SCALE GENOMIC DNA]</scope>
    <source>
        <strain evidence="19 20">BE2.4</strain>
    </source>
</reference>
<dbReference type="AlphaFoldDB" id="A0A2S0PA13"/>
<comment type="similarity">
    <text evidence="2 14 15">Belongs to the TonB-dependent receptor family.</text>
</comment>
<accession>A0A2S0PA13</accession>
<dbReference type="Gene3D" id="2.40.170.20">
    <property type="entry name" value="TonB-dependent receptor, beta-barrel domain"/>
    <property type="match status" value="1"/>
</dbReference>
<dbReference type="Proteomes" id="UP000244173">
    <property type="component" value="Chromosome"/>
</dbReference>
<evidence type="ECO:0000259" key="17">
    <source>
        <dbReference type="Pfam" id="PF00593"/>
    </source>
</evidence>
<dbReference type="KEGG" id="maer:DAI18_09200"/>
<dbReference type="InterPro" id="IPR000531">
    <property type="entry name" value="Beta-barrel_TonB"/>
</dbReference>
<evidence type="ECO:0000256" key="8">
    <source>
        <dbReference type="ARBA" id="ARBA00023004"/>
    </source>
</evidence>
<feature type="signal peptide" evidence="16">
    <location>
        <begin position="1"/>
        <end position="25"/>
    </location>
</feature>
<evidence type="ECO:0000256" key="1">
    <source>
        <dbReference type="ARBA" id="ARBA00004571"/>
    </source>
</evidence>
<dbReference type="Gene3D" id="2.170.130.10">
    <property type="entry name" value="TonB-dependent receptor, plug domain"/>
    <property type="match status" value="1"/>
</dbReference>